<evidence type="ECO:0000256" key="5">
    <source>
        <dbReference type="ARBA" id="ARBA00010617"/>
    </source>
</evidence>
<dbReference type="AlphaFoldDB" id="A0A5J6XYL2"/>
<dbReference type="InterPro" id="IPR036396">
    <property type="entry name" value="Cyt_P450_sf"/>
</dbReference>
<dbReference type="Pfam" id="PF00067">
    <property type="entry name" value="p450"/>
    <property type="match status" value="1"/>
</dbReference>
<dbReference type="GO" id="GO:0020037">
    <property type="term" value="F:heme binding"/>
    <property type="evidence" value="ECO:0007669"/>
    <property type="project" value="InterPro"/>
</dbReference>
<evidence type="ECO:0000256" key="15">
    <source>
        <dbReference type="RuleBase" id="RU000461"/>
    </source>
</evidence>
<keyword evidence="10 15" id="KW-0560">Oxidoreductase</keyword>
<dbReference type="PRINTS" id="PR00463">
    <property type="entry name" value="EP450I"/>
</dbReference>
<dbReference type="GO" id="GO:0005789">
    <property type="term" value="C:endoplasmic reticulum membrane"/>
    <property type="evidence" value="ECO:0007669"/>
    <property type="project" value="UniProtKB-SubCell"/>
</dbReference>
<feature type="binding site" description="axial binding residue" evidence="14">
    <location>
        <position position="380"/>
    </location>
    <ligand>
        <name>heme</name>
        <dbReference type="ChEBI" id="CHEBI:30413"/>
    </ligand>
    <ligandPart>
        <name>Fe</name>
        <dbReference type="ChEBI" id="CHEBI:18248"/>
    </ligandPart>
</feature>
<evidence type="ECO:0000256" key="3">
    <source>
        <dbReference type="ARBA" id="ARBA00004174"/>
    </source>
</evidence>
<keyword evidence="12 15" id="KW-0503">Monooxygenase</keyword>
<dbReference type="InterPro" id="IPR002401">
    <property type="entry name" value="Cyt_P450_E_grp-I"/>
</dbReference>
<dbReference type="GO" id="GO:0016705">
    <property type="term" value="F:oxidoreductase activity, acting on paired donors, with incorporation or reduction of molecular oxygen"/>
    <property type="evidence" value="ECO:0007669"/>
    <property type="project" value="InterPro"/>
</dbReference>
<dbReference type="EMBL" id="MK644179">
    <property type="protein sequence ID" value="QFN66799.1"/>
    <property type="molecule type" value="mRNA"/>
</dbReference>
<comment type="function">
    <text evidence="2">May be involved in the metabolism of insect hormones and in the breakdown of synthetic insecticides.</text>
</comment>
<evidence type="ECO:0000256" key="14">
    <source>
        <dbReference type="PIRSR" id="PIRSR602401-1"/>
    </source>
</evidence>
<keyword evidence="9" id="KW-0492">Microsome</keyword>
<keyword evidence="6 14" id="KW-0349">Heme</keyword>
<evidence type="ECO:0000256" key="11">
    <source>
        <dbReference type="ARBA" id="ARBA00023004"/>
    </source>
</evidence>
<evidence type="ECO:0000256" key="4">
    <source>
        <dbReference type="ARBA" id="ARBA00004406"/>
    </source>
</evidence>
<dbReference type="GO" id="GO:0005506">
    <property type="term" value="F:iron ion binding"/>
    <property type="evidence" value="ECO:0007669"/>
    <property type="project" value="InterPro"/>
</dbReference>
<dbReference type="PANTHER" id="PTHR24291">
    <property type="entry name" value="CYTOCHROME P450 FAMILY 4"/>
    <property type="match status" value="1"/>
</dbReference>
<proteinExistence type="evidence at transcript level"/>
<dbReference type="PROSITE" id="PS00086">
    <property type="entry name" value="CYTOCHROME_P450"/>
    <property type="match status" value="1"/>
</dbReference>
<accession>A0A5J6XYL2</accession>
<comment type="cofactor">
    <cofactor evidence="1 14">
        <name>heme</name>
        <dbReference type="ChEBI" id="CHEBI:30413"/>
    </cofactor>
</comment>
<name>A0A5J6XYL2_9CUCU</name>
<evidence type="ECO:0000256" key="12">
    <source>
        <dbReference type="ARBA" id="ARBA00023033"/>
    </source>
</evidence>
<dbReference type="SUPFAM" id="SSF48264">
    <property type="entry name" value="Cytochrome P450"/>
    <property type="match status" value="1"/>
</dbReference>
<evidence type="ECO:0000256" key="7">
    <source>
        <dbReference type="ARBA" id="ARBA00022723"/>
    </source>
</evidence>
<evidence type="ECO:0000256" key="9">
    <source>
        <dbReference type="ARBA" id="ARBA00022848"/>
    </source>
</evidence>
<evidence type="ECO:0000313" key="16">
    <source>
        <dbReference type="EMBL" id="QFN66799.1"/>
    </source>
</evidence>
<dbReference type="PRINTS" id="PR00385">
    <property type="entry name" value="P450"/>
</dbReference>
<reference evidence="16" key="1">
    <citation type="submission" date="2019-03" db="EMBL/GenBank/DDBJ databases">
        <authorList>
            <person name="Zhao C."/>
        </authorList>
    </citation>
    <scope>NUCLEOTIDE SEQUENCE</scope>
</reference>
<evidence type="ECO:0000256" key="1">
    <source>
        <dbReference type="ARBA" id="ARBA00001971"/>
    </source>
</evidence>
<dbReference type="Gene3D" id="1.10.630.10">
    <property type="entry name" value="Cytochrome P450"/>
    <property type="match status" value="1"/>
</dbReference>
<comment type="subcellular location">
    <subcellularLocation>
        <location evidence="4">Endoplasmic reticulum membrane</location>
        <topology evidence="4">Peripheral membrane protein</topology>
    </subcellularLocation>
    <subcellularLocation>
        <location evidence="3">Microsome membrane</location>
        <topology evidence="3">Peripheral membrane protein</topology>
    </subcellularLocation>
</comment>
<evidence type="ECO:0000256" key="2">
    <source>
        <dbReference type="ARBA" id="ARBA00003690"/>
    </source>
</evidence>
<evidence type="ECO:0000256" key="8">
    <source>
        <dbReference type="ARBA" id="ARBA00022824"/>
    </source>
</evidence>
<evidence type="ECO:0000256" key="6">
    <source>
        <dbReference type="ARBA" id="ARBA00022617"/>
    </source>
</evidence>
<keyword evidence="11 14" id="KW-0408">Iron</keyword>
<dbReference type="InterPro" id="IPR050196">
    <property type="entry name" value="Cytochrome_P450_Monoox"/>
</dbReference>
<sequence length="435" mass="50276">MLILTLGILACTIWLIKFFREKLMMFLKASNIPNVKTGRFGAIGDLVGKSVDGCLKQILHYMNDGPEIQKTWFGHYLMVGVMKPEYVEAVMTNKNSLYRTPLMNFLSPYVGDGIFTAKGTAFGARMKAQSSKIRYGEYVSDFLDLATVRMMNPFYHPQILFYMTKIGKMSKKISTELRLFAENLITQQRSVFEQNIQRGQQNDNKDDDKYKTVMEMLLEEIDKERGFTEEQLADEVNTLLAAGTDTTAVVLSYCCLTLGMYPEYQQKIYEEVVEVLGDRSDVTQEDVSKMHFVEMFIKETLRIFPIAPLNVRMADDDVILDENYVIPKGTLIIMSALHMQRSPKYWKDPLKFDPYRFLPERFSEKHPFSYIPFSRGPRNCLGARYAMMNLKIVFSKIVRKFTVKTDYRCLEDVVVTVKLLSAPTDGFKITLYQRK</sequence>
<keyword evidence="7 14" id="KW-0479">Metal-binding</keyword>
<protein>
    <submittedName>
        <fullName evidence="16">Cytochrome P450</fullName>
    </submittedName>
</protein>
<dbReference type="PANTHER" id="PTHR24291:SF189">
    <property type="entry name" value="CYTOCHROME P450 4C3-RELATED"/>
    <property type="match status" value="1"/>
</dbReference>
<keyword evidence="8" id="KW-0256">Endoplasmic reticulum</keyword>
<comment type="similarity">
    <text evidence="5 15">Belongs to the cytochrome P450 family.</text>
</comment>
<organism evidence="16">
    <name type="scientific">Propylea japonica</name>
    <dbReference type="NCBI Taxonomy" id="158624"/>
    <lineage>
        <taxon>Eukaryota</taxon>
        <taxon>Metazoa</taxon>
        <taxon>Ecdysozoa</taxon>
        <taxon>Arthropoda</taxon>
        <taxon>Hexapoda</taxon>
        <taxon>Insecta</taxon>
        <taxon>Pterygota</taxon>
        <taxon>Neoptera</taxon>
        <taxon>Endopterygota</taxon>
        <taxon>Coleoptera</taxon>
        <taxon>Polyphaga</taxon>
        <taxon>Cucujiformia</taxon>
        <taxon>Coccinelloidea</taxon>
        <taxon>Coccinellidae</taxon>
        <taxon>Coccinellinae</taxon>
        <taxon>Coccinellini</taxon>
        <taxon>Propylea</taxon>
    </lineage>
</organism>
<keyword evidence="13" id="KW-0472">Membrane</keyword>
<dbReference type="InterPro" id="IPR001128">
    <property type="entry name" value="Cyt_P450"/>
</dbReference>
<dbReference type="GO" id="GO:0004497">
    <property type="term" value="F:monooxygenase activity"/>
    <property type="evidence" value="ECO:0007669"/>
    <property type="project" value="UniProtKB-KW"/>
</dbReference>
<evidence type="ECO:0000256" key="10">
    <source>
        <dbReference type="ARBA" id="ARBA00023002"/>
    </source>
</evidence>
<dbReference type="InterPro" id="IPR017972">
    <property type="entry name" value="Cyt_P450_CS"/>
</dbReference>
<dbReference type="EMBL" id="MN370007">
    <property type="protein sequence ID" value="QKI86660.1"/>
    <property type="molecule type" value="mRNA"/>
</dbReference>
<evidence type="ECO:0000256" key="13">
    <source>
        <dbReference type="ARBA" id="ARBA00023136"/>
    </source>
</evidence>